<dbReference type="Gene3D" id="2.40.37.10">
    <property type="entry name" value="Lyase, Ornithine Decarboxylase, Chain A, domain 1"/>
    <property type="match status" value="1"/>
</dbReference>
<dbReference type="NCBIfam" id="TIGR01047">
    <property type="entry name" value="nspC"/>
    <property type="match status" value="1"/>
</dbReference>
<dbReference type="EMBL" id="DXFT01000099">
    <property type="protein sequence ID" value="HIX03487.1"/>
    <property type="molecule type" value="Genomic_DNA"/>
</dbReference>
<reference evidence="12" key="1">
    <citation type="journal article" date="2021" name="PeerJ">
        <title>Extensive microbial diversity within the chicken gut microbiome revealed by metagenomics and culture.</title>
        <authorList>
            <person name="Gilroy R."/>
            <person name="Ravi A."/>
            <person name="Getino M."/>
            <person name="Pursley I."/>
            <person name="Horton D.L."/>
            <person name="Alikhan N.F."/>
            <person name="Baker D."/>
            <person name="Gharbi K."/>
            <person name="Hall N."/>
            <person name="Watson M."/>
            <person name="Adriaenssens E.M."/>
            <person name="Foster-Nyarko E."/>
            <person name="Jarju S."/>
            <person name="Secka A."/>
            <person name="Antonio M."/>
            <person name="Oren A."/>
            <person name="Chaudhuri R.R."/>
            <person name="La Ragione R."/>
            <person name="Hildebrand F."/>
            <person name="Pallen M.J."/>
        </authorList>
    </citation>
    <scope>NUCLEOTIDE SEQUENCE</scope>
    <source>
        <strain evidence="12">23274</strain>
    </source>
</reference>
<sequence length="387" mass="43387">MIDKDAILNGWDVSGLPSPAYVLHETLLEDNLKTIDKVRKATGAEIIVALKANAMWSIFPELKKHSDGATASSLAEARLVFEEYGSLAHTYAPVYTAEEIDEILGYSSHITFNSLSQYDRFGERARRAGVSCGLRVNPEYSTVETDLYNPASPASRLGIPVAGLKQLPEGVEGLHFHSLCESRPEDLRGTLQAVEERFGHFFSQIKWLNMGGGHLMTHKDYDEDELIRLLCDFRKRYPHLRVILEPGSAFTWDTGCLIATVEDKVCNGGVNTLMLNVSFACHMPDCLEMPYKPAILGTHEPQEGEKRWRMGGNSCLAGDYYGDWAFDGGREPQIGDPIVFRDMIHYTMVKTTMFNGVTHPSIGIWNDDTGFRLVRKFGYEDYKGRMS</sequence>
<dbReference type="PANTHER" id="PTHR43727">
    <property type="entry name" value="DIAMINOPIMELATE DECARBOXYLASE"/>
    <property type="match status" value="1"/>
</dbReference>
<dbReference type="SUPFAM" id="SSF51419">
    <property type="entry name" value="PLP-binding barrel"/>
    <property type="match status" value="1"/>
</dbReference>
<dbReference type="CDD" id="cd06829">
    <property type="entry name" value="PLPDE_III_CANSDC"/>
    <property type="match status" value="1"/>
</dbReference>
<dbReference type="SUPFAM" id="SSF50621">
    <property type="entry name" value="Alanine racemase C-terminal domain-like"/>
    <property type="match status" value="1"/>
</dbReference>
<accession>A0A9D1UZV3</accession>
<evidence type="ECO:0000256" key="9">
    <source>
        <dbReference type="ARBA" id="ARBA00047351"/>
    </source>
</evidence>
<dbReference type="PANTHER" id="PTHR43727:SF1">
    <property type="entry name" value="CARBOXYNORSPERMIDINE_CARBOXYSPERMIDINE DECARBOXYLASE"/>
    <property type="match status" value="1"/>
</dbReference>
<dbReference type="GO" id="GO:0009089">
    <property type="term" value="P:lysine biosynthetic process via diaminopimelate"/>
    <property type="evidence" value="ECO:0007669"/>
    <property type="project" value="TreeGrafter"/>
</dbReference>
<evidence type="ECO:0000256" key="1">
    <source>
        <dbReference type="ARBA" id="ARBA00001933"/>
    </source>
</evidence>
<dbReference type="AlphaFoldDB" id="A0A9D1UZV3"/>
<dbReference type="InterPro" id="IPR029066">
    <property type="entry name" value="PLP-binding_barrel"/>
</dbReference>
<protein>
    <recommendedName>
        <fullName evidence="3">Carboxynorspermidine/carboxyspermidine decarboxylase</fullName>
        <ecNumber evidence="2">4.1.1.96</ecNumber>
    </recommendedName>
</protein>
<proteinExistence type="inferred from homology"/>
<comment type="cofactor">
    <cofactor evidence="1">
        <name>pyridoxal 5'-phosphate</name>
        <dbReference type="ChEBI" id="CHEBI:597326"/>
    </cofactor>
</comment>
<evidence type="ECO:0000256" key="6">
    <source>
        <dbReference type="ARBA" id="ARBA00023066"/>
    </source>
</evidence>
<dbReference type="GO" id="GO:0008295">
    <property type="term" value="P:spermidine biosynthetic process"/>
    <property type="evidence" value="ECO:0007669"/>
    <property type="project" value="UniProtKB-KW"/>
</dbReference>
<evidence type="ECO:0000256" key="5">
    <source>
        <dbReference type="ARBA" id="ARBA00022898"/>
    </source>
</evidence>
<evidence type="ECO:0000256" key="4">
    <source>
        <dbReference type="ARBA" id="ARBA00022793"/>
    </source>
</evidence>
<evidence type="ECO:0000256" key="11">
    <source>
        <dbReference type="PIRSR" id="PIRSR038941-1"/>
    </source>
</evidence>
<dbReference type="InterPro" id="IPR005730">
    <property type="entry name" value="Nsp_de-COase"/>
</dbReference>
<dbReference type="GO" id="GO:0045312">
    <property type="term" value="P:nor-spermidine biosynthetic process"/>
    <property type="evidence" value="ECO:0007669"/>
    <property type="project" value="InterPro"/>
</dbReference>
<evidence type="ECO:0000256" key="2">
    <source>
        <dbReference type="ARBA" id="ARBA00012259"/>
    </source>
</evidence>
<evidence type="ECO:0000256" key="7">
    <source>
        <dbReference type="ARBA" id="ARBA00023239"/>
    </source>
</evidence>
<keyword evidence="7 12" id="KW-0456">Lyase</keyword>
<dbReference type="PIRSF" id="PIRSF038941">
    <property type="entry name" value="NspC"/>
    <property type="match status" value="1"/>
</dbReference>
<keyword evidence="5" id="KW-0663">Pyridoxal phosphate</keyword>
<organism evidence="12 13">
    <name type="scientific">Candidatus Odoribacter faecigallinarum</name>
    <dbReference type="NCBI Taxonomy" id="2838706"/>
    <lineage>
        <taxon>Bacteria</taxon>
        <taxon>Pseudomonadati</taxon>
        <taxon>Bacteroidota</taxon>
        <taxon>Bacteroidia</taxon>
        <taxon>Bacteroidales</taxon>
        <taxon>Odoribacteraceae</taxon>
        <taxon>Odoribacter</taxon>
    </lineage>
</organism>
<keyword evidence="6" id="KW-0745">Spermidine biosynthesis</keyword>
<dbReference type="Gene3D" id="3.20.20.10">
    <property type="entry name" value="Alanine racemase"/>
    <property type="match status" value="1"/>
</dbReference>
<keyword evidence="4" id="KW-0210">Decarboxylase</keyword>
<gene>
    <name evidence="12" type="primary">nspC</name>
    <name evidence="12" type="ORF">H9863_05140</name>
</gene>
<comment type="catalytic activity">
    <reaction evidence="9">
        <text>carboxyspermidine + H(+) = spermidine + CO2</text>
        <dbReference type="Rhea" id="RHEA:34095"/>
        <dbReference type="ChEBI" id="CHEBI:15378"/>
        <dbReference type="ChEBI" id="CHEBI:16526"/>
        <dbReference type="ChEBI" id="CHEBI:57834"/>
        <dbReference type="ChEBI" id="CHEBI:65072"/>
        <dbReference type="EC" id="4.1.1.96"/>
    </reaction>
</comment>
<comment type="similarity">
    <text evidence="8">Belongs to the Orn/Lys/Arg decarboxylase class-II family. NspC subfamily.</text>
</comment>
<evidence type="ECO:0000313" key="12">
    <source>
        <dbReference type="EMBL" id="HIX03487.1"/>
    </source>
</evidence>
<dbReference type="GO" id="GO:0008836">
    <property type="term" value="F:diaminopimelate decarboxylase activity"/>
    <property type="evidence" value="ECO:0007669"/>
    <property type="project" value="TreeGrafter"/>
</dbReference>
<comment type="catalytic activity">
    <reaction evidence="10">
        <text>carboxynorspermidine + H(+) = norspermidine + CO2</text>
        <dbReference type="Rhea" id="RHEA:34099"/>
        <dbReference type="ChEBI" id="CHEBI:15378"/>
        <dbReference type="ChEBI" id="CHEBI:16526"/>
        <dbReference type="ChEBI" id="CHEBI:57920"/>
        <dbReference type="ChEBI" id="CHEBI:65070"/>
        <dbReference type="EC" id="4.1.1.96"/>
    </reaction>
</comment>
<dbReference type="Proteomes" id="UP000824202">
    <property type="component" value="Unassembled WGS sequence"/>
</dbReference>
<feature type="binding site" evidence="11">
    <location>
        <position position="285"/>
    </location>
    <ligand>
        <name>substrate</name>
    </ligand>
</feature>
<comment type="caution">
    <text evidence="12">The sequence shown here is derived from an EMBL/GenBank/DDBJ whole genome shotgun (WGS) entry which is preliminary data.</text>
</comment>
<dbReference type="InterPro" id="IPR009006">
    <property type="entry name" value="Ala_racemase/Decarboxylase_C"/>
</dbReference>
<dbReference type="EC" id="4.1.1.96" evidence="2"/>
<evidence type="ECO:0000313" key="13">
    <source>
        <dbReference type="Proteomes" id="UP000824202"/>
    </source>
</evidence>
<name>A0A9D1UZV3_9BACT</name>
<evidence type="ECO:0000256" key="3">
    <source>
        <dbReference type="ARBA" id="ARBA00013633"/>
    </source>
</evidence>
<evidence type="ECO:0000256" key="10">
    <source>
        <dbReference type="ARBA" id="ARBA00047389"/>
    </source>
</evidence>
<evidence type="ECO:0000256" key="8">
    <source>
        <dbReference type="ARBA" id="ARBA00025802"/>
    </source>
</evidence>
<reference evidence="12" key="2">
    <citation type="submission" date="2021-04" db="EMBL/GenBank/DDBJ databases">
        <authorList>
            <person name="Gilroy R."/>
        </authorList>
    </citation>
    <scope>NUCLEOTIDE SEQUENCE</scope>
    <source>
        <strain evidence="12">23274</strain>
    </source>
</reference>